<evidence type="ECO:0000256" key="12">
    <source>
        <dbReference type="HAMAP-Rule" id="MF_01576"/>
    </source>
</evidence>
<keyword evidence="3 12" id="KW-0554">One-carbon metabolism</keyword>
<comment type="catalytic activity">
    <reaction evidence="12">
        <text>(6R)-5,10-methenyltetrahydrofolate + H2O = (6R)-10-formyltetrahydrofolate + H(+)</text>
        <dbReference type="Rhea" id="RHEA:23700"/>
        <dbReference type="ChEBI" id="CHEBI:15377"/>
        <dbReference type="ChEBI" id="CHEBI:15378"/>
        <dbReference type="ChEBI" id="CHEBI:57455"/>
        <dbReference type="ChEBI" id="CHEBI:195366"/>
        <dbReference type="EC" id="3.5.4.9"/>
    </reaction>
</comment>
<dbReference type="eggNOG" id="COG0190">
    <property type="taxonomic scope" value="Bacteria"/>
</dbReference>
<dbReference type="PANTHER" id="PTHR48099:SF5">
    <property type="entry name" value="C-1-TETRAHYDROFOLATE SYNTHASE, CYTOPLASMIC"/>
    <property type="match status" value="1"/>
</dbReference>
<dbReference type="InterPro" id="IPR020630">
    <property type="entry name" value="THF_DH/CycHdrlase_cat_dom"/>
</dbReference>
<dbReference type="HAMAP" id="MF_01576">
    <property type="entry name" value="THF_DHG_CYH"/>
    <property type="match status" value="1"/>
</dbReference>
<dbReference type="Proteomes" id="UP000009286">
    <property type="component" value="Chromosome"/>
</dbReference>
<dbReference type="OrthoDB" id="9803580at2"/>
<evidence type="ECO:0000313" key="15">
    <source>
        <dbReference type="EMBL" id="AEP10132.1"/>
    </source>
</evidence>
<dbReference type="Gene3D" id="3.40.50.720">
    <property type="entry name" value="NAD(P)-binding Rossmann-like Domain"/>
    <property type="match status" value="1"/>
</dbReference>
<dbReference type="FunFam" id="3.40.50.720:FF:000094">
    <property type="entry name" value="Bifunctional protein FolD"/>
    <property type="match status" value="1"/>
</dbReference>
<dbReference type="CDD" id="cd01080">
    <property type="entry name" value="NAD_bind_m-THF_DH_Cyclohyd"/>
    <property type="match status" value="1"/>
</dbReference>
<evidence type="ECO:0000256" key="1">
    <source>
        <dbReference type="ARBA" id="ARBA00004777"/>
    </source>
</evidence>
<feature type="binding site" evidence="12">
    <location>
        <begin position="169"/>
        <end position="171"/>
    </location>
    <ligand>
        <name>NADP(+)</name>
        <dbReference type="ChEBI" id="CHEBI:58349"/>
    </ligand>
</feature>
<evidence type="ECO:0000256" key="9">
    <source>
        <dbReference type="ARBA" id="ARBA00023102"/>
    </source>
</evidence>
<evidence type="ECO:0000256" key="5">
    <source>
        <dbReference type="ARBA" id="ARBA00022755"/>
    </source>
</evidence>
<dbReference type="InterPro" id="IPR046346">
    <property type="entry name" value="Aminoacid_DH-like_N_sf"/>
</dbReference>
<evidence type="ECO:0000256" key="8">
    <source>
        <dbReference type="ARBA" id="ARBA00023002"/>
    </source>
</evidence>
<dbReference type="GO" id="GO:0006164">
    <property type="term" value="P:purine nucleotide biosynthetic process"/>
    <property type="evidence" value="ECO:0007669"/>
    <property type="project" value="UniProtKB-KW"/>
</dbReference>
<comment type="pathway">
    <text evidence="1 12">One-carbon metabolism; tetrahydrofolate interconversion.</text>
</comment>
<organism evidence="15 16">
    <name type="scientific">Micavibrio aeruginosavorus (strain ARL-13)</name>
    <dbReference type="NCBI Taxonomy" id="856793"/>
    <lineage>
        <taxon>Bacteria</taxon>
        <taxon>Pseudomonadati</taxon>
        <taxon>Bdellovibrionota</taxon>
        <taxon>Bdellovibrionia</taxon>
        <taxon>Bdellovibrionales</taxon>
        <taxon>Pseudobdellovibrionaceae</taxon>
        <taxon>Micavibrio</taxon>
    </lineage>
</organism>
<dbReference type="GO" id="GO:0035999">
    <property type="term" value="P:tetrahydrofolate interconversion"/>
    <property type="evidence" value="ECO:0007669"/>
    <property type="project" value="UniProtKB-UniRule"/>
</dbReference>
<evidence type="ECO:0000259" key="14">
    <source>
        <dbReference type="Pfam" id="PF02882"/>
    </source>
</evidence>
<keyword evidence="10 12" id="KW-0486">Methionine biosynthesis</keyword>
<dbReference type="STRING" id="856793.MICA_1821"/>
<comment type="function">
    <text evidence="12">Catalyzes the oxidation of 5,10-methylenetetrahydrofolate to 5,10-methenyltetrahydrofolate and then the hydrolysis of 5,10-methenyltetrahydrofolate to 10-formyltetrahydrofolate.</text>
</comment>
<keyword evidence="5 12" id="KW-0658">Purine biosynthesis</keyword>
<evidence type="ECO:0000256" key="6">
    <source>
        <dbReference type="ARBA" id="ARBA00022801"/>
    </source>
</evidence>
<dbReference type="EMBL" id="CP002382">
    <property type="protein sequence ID" value="AEP10132.1"/>
    <property type="molecule type" value="Genomic_DNA"/>
</dbReference>
<dbReference type="KEGG" id="mai:MICA_1821"/>
<keyword evidence="11 12" id="KW-0511">Multifunctional enzyme</keyword>
<dbReference type="InterPro" id="IPR020631">
    <property type="entry name" value="THF_DH/CycHdrlase_NAD-bd_dom"/>
</dbReference>
<dbReference type="GO" id="GO:0000105">
    <property type="term" value="P:L-histidine biosynthetic process"/>
    <property type="evidence" value="ECO:0007669"/>
    <property type="project" value="UniProtKB-KW"/>
</dbReference>
<comment type="similarity">
    <text evidence="12">Belongs to the tetrahydrofolate dehydrogenase/cyclohydrolase family.</text>
</comment>
<evidence type="ECO:0000256" key="7">
    <source>
        <dbReference type="ARBA" id="ARBA00022857"/>
    </source>
</evidence>
<dbReference type="PRINTS" id="PR00085">
    <property type="entry name" value="THFDHDRGNASE"/>
</dbReference>
<dbReference type="PROSITE" id="PS00767">
    <property type="entry name" value="THF_DHG_CYH_2"/>
    <property type="match status" value="1"/>
</dbReference>
<keyword evidence="8 12" id="KW-0560">Oxidoreductase</keyword>
<dbReference type="NCBIfam" id="NF008058">
    <property type="entry name" value="PRK10792.1"/>
    <property type="match status" value="1"/>
</dbReference>
<keyword evidence="4 12" id="KW-0028">Amino-acid biosynthesis</keyword>
<reference evidence="15 16" key="1">
    <citation type="journal article" date="2011" name="BMC Genomics">
        <title>Genomic insights into an obligate epibiotic bacterial predator: Micavibrio aeruginosavorus ARL-13.</title>
        <authorList>
            <person name="Wang Z."/>
            <person name="Kadouri D."/>
            <person name="Wu M."/>
        </authorList>
    </citation>
    <scope>NUCLEOTIDE SEQUENCE [LARGE SCALE GENOMIC DNA]</scope>
    <source>
        <strain evidence="15 16">ARL-13</strain>
    </source>
</reference>
<dbReference type="EC" id="1.5.1.5" evidence="12"/>
<proteinExistence type="inferred from homology"/>
<feature type="domain" description="Tetrahydrofolate dehydrogenase/cyclohydrolase catalytic" evidence="13">
    <location>
        <begin position="9"/>
        <end position="123"/>
    </location>
</feature>
<comment type="caution">
    <text evidence="12">Lacks conserved residue(s) required for the propagation of feature annotation.</text>
</comment>
<sequence>MTNRAATIIDGKMIAATIRQSIAGDVAALRTRGVLPGLAVILIGDDPASDIYVRNKIRACESVGIHSAEYRLPATVTQSAVDAFIDTLNADQSIHGILLQLPNPAHIDTRALINRINPAKDVDGLHPLNIGKLVSGAPDAMIPCTPQGALKLIQSVRTDLTGLHAIVLGRSILFGKPMAQLLLAQNCTVTTAHSKSRDLPALCAQADILVAAVGHAGMVKADWVKHGAIVIDVGINRRPDGTITGDVDYKSVVPRASAITPVPGGVGPMTIACLLANTVAAAQQITA</sequence>
<dbReference type="AlphaFoldDB" id="G2KSY7"/>
<dbReference type="GO" id="GO:0004477">
    <property type="term" value="F:methenyltetrahydrofolate cyclohydrolase activity"/>
    <property type="evidence" value="ECO:0007669"/>
    <property type="project" value="UniProtKB-UniRule"/>
</dbReference>
<name>G2KSY7_MICAA</name>
<dbReference type="PANTHER" id="PTHR48099">
    <property type="entry name" value="C-1-TETRAHYDROFOLATE SYNTHASE, CYTOPLASMIC-RELATED"/>
    <property type="match status" value="1"/>
</dbReference>
<dbReference type="RefSeq" id="WP_014103355.1">
    <property type="nucleotide sequence ID" value="NC_016026.1"/>
</dbReference>
<gene>
    <name evidence="12" type="primary">folD</name>
    <name evidence="15" type="ordered locus">MICA_1821</name>
</gene>
<keyword evidence="6 12" id="KW-0378">Hydrolase</keyword>
<accession>G2KSY7</accession>
<dbReference type="HOGENOM" id="CLU_034045_2_1_5"/>
<dbReference type="SUPFAM" id="SSF51735">
    <property type="entry name" value="NAD(P)-binding Rossmann-fold domains"/>
    <property type="match status" value="1"/>
</dbReference>
<evidence type="ECO:0000313" key="16">
    <source>
        <dbReference type="Proteomes" id="UP000009286"/>
    </source>
</evidence>
<keyword evidence="7 12" id="KW-0521">NADP</keyword>
<evidence type="ECO:0000256" key="10">
    <source>
        <dbReference type="ARBA" id="ARBA00023167"/>
    </source>
</evidence>
<evidence type="ECO:0000259" key="13">
    <source>
        <dbReference type="Pfam" id="PF00763"/>
    </source>
</evidence>
<dbReference type="Pfam" id="PF02882">
    <property type="entry name" value="THF_DHG_CYH_C"/>
    <property type="match status" value="1"/>
</dbReference>
<comment type="subunit">
    <text evidence="2 12">Homodimer.</text>
</comment>
<dbReference type="GO" id="GO:0004488">
    <property type="term" value="F:methylenetetrahydrofolate dehydrogenase (NADP+) activity"/>
    <property type="evidence" value="ECO:0007669"/>
    <property type="project" value="UniProtKB-UniRule"/>
</dbReference>
<keyword evidence="16" id="KW-1185">Reference proteome</keyword>
<keyword evidence="9 12" id="KW-0368">Histidine biosynthesis</keyword>
<dbReference type="GO" id="GO:0005829">
    <property type="term" value="C:cytosol"/>
    <property type="evidence" value="ECO:0007669"/>
    <property type="project" value="TreeGrafter"/>
</dbReference>
<dbReference type="UniPathway" id="UPA00193"/>
<evidence type="ECO:0000256" key="2">
    <source>
        <dbReference type="ARBA" id="ARBA00011738"/>
    </source>
</evidence>
<evidence type="ECO:0000256" key="4">
    <source>
        <dbReference type="ARBA" id="ARBA00022605"/>
    </source>
</evidence>
<dbReference type="SUPFAM" id="SSF53223">
    <property type="entry name" value="Aminoacid dehydrogenase-like, N-terminal domain"/>
    <property type="match status" value="1"/>
</dbReference>
<dbReference type="NCBIfam" id="NF010783">
    <property type="entry name" value="PRK14186.1"/>
    <property type="match status" value="1"/>
</dbReference>
<feature type="binding site" evidence="12">
    <location>
        <position position="235"/>
    </location>
    <ligand>
        <name>NADP(+)</name>
        <dbReference type="ChEBI" id="CHEBI:58349"/>
    </ligand>
</feature>
<dbReference type="InterPro" id="IPR020867">
    <property type="entry name" value="THF_DH/CycHdrlase_CS"/>
</dbReference>
<dbReference type="InterPro" id="IPR000672">
    <property type="entry name" value="THF_DH/CycHdrlase"/>
</dbReference>
<dbReference type="GO" id="GO:0009086">
    <property type="term" value="P:methionine biosynthetic process"/>
    <property type="evidence" value="ECO:0007669"/>
    <property type="project" value="UniProtKB-KW"/>
</dbReference>
<evidence type="ECO:0000256" key="3">
    <source>
        <dbReference type="ARBA" id="ARBA00022563"/>
    </source>
</evidence>
<evidence type="ECO:0000256" key="11">
    <source>
        <dbReference type="ARBA" id="ARBA00023268"/>
    </source>
</evidence>
<feature type="domain" description="Tetrahydrofolate dehydrogenase/cyclohydrolase NAD(P)-binding" evidence="14">
    <location>
        <begin position="143"/>
        <end position="284"/>
    </location>
</feature>
<dbReference type="InterPro" id="IPR036291">
    <property type="entry name" value="NAD(P)-bd_dom_sf"/>
</dbReference>
<dbReference type="Gene3D" id="3.40.50.10860">
    <property type="entry name" value="Leucine Dehydrogenase, chain A, domain 1"/>
    <property type="match status" value="1"/>
</dbReference>
<protein>
    <recommendedName>
        <fullName evidence="12">Bifunctional protein FolD</fullName>
    </recommendedName>
    <domain>
        <recommendedName>
            <fullName evidence="12">Methylenetetrahydrofolate dehydrogenase</fullName>
            <ecNumber evidence="12">1.5.1.5</ecNumber>
        </recommendedName>
    </domain>
    <domain>
        <recommendedName>
            <fullName evidence="12">Methenyltetrahydrofolate cyclohydrolase</fullName>
            <ecNumber evidence="12">3.5.4.9</ecNumber>
        </recommendedName>
    </domain>
</protein>
<dbReference type="EC" id="3.5.4.9" evidence="12"/>
<comment type="catalytic activity">
    <reaction evidence="12">
        <text>(6R)-5,10-methylene-5,6,7,8-tetrahydrofolate + NADP(+) = (6R)-5,10-methenyltetrahydrofolate + NADPH</text>
        <dbReference type="Rhea" id="RHEA:22812"/>
        <dbReference type="ChEBI" id="CHEBI:15636"/>
        <dbReference type="ChEBI" id="CHEBI:57455"/>
        <dbReference type="ChEBI" id="CHEBI:57783"/>
        <dbReference type="ChEBI" id="CHEBI:58349"/>
        <dbReference type="EC" id="1.5.1.5"/>
    </reaction>
</comment>
<dbReference type="FunFam" id="3.40.50.10860:FF:000005">
    <property type="entry name" value="C-1-tetrahydrofolate synthase, cytoplasmic, putative"/>
    <property type="match status" value="1"/>
</dbReference>
<dbReference type="Pfam" id="PF00763">
    <property type="entry name" value="THF_DHG_CYH"/>
    <property type="match status" value="1"/>
</dbReference>